<dbReference type="Pfam" id="PF00582">
    <property type="entry name" value="Usp"/>
    <property type="match status" value="1"/>
</dbReference>
<dbReference type="InterPro" id="IPR014729">
    <property type="entry name" value="Rossmann-like_a/b/a_fold"/>
</dbReference>
<name>A0A0D6JMS6_9EURY</name>
<feature type="domain" description="UspA" evidence="2">
    <location>
        <begin position="1"/>
        <end position="141"/>
    </location>
</feature>
<accession>A0A0D6JMS6</accession>
<dbReference type="RefSeq" id="WP_089777143.1">
    <property type="nucleotide sequence ID" value="NZ_CABLRR010000001.1"/>
</dbReference>
<proteinExistence type="inferred from homology"/>
<dbReference type="PANTHER" id="PTHR46268:SF6">
    <property type="entry name" value="UNIVERSAL STRESS PROTEIN UP12"/>
    <property type="match status" value="1"/>
</dbReference>
<evidence type="ECO:0000313" key="3">
    <source>
        <dbReference type="EMBL" id="CQR49201.1"/>
    </source>
</evidence>
<keyword evidence="4" id="KW-1185">Reference proteome</keyword>
<dbReference type="PANTHER" id="PTHR46268">
    <property type="entry name" value="STRESS RESPONSE PROTEIN NHAX"/>
    <property type="match status" value="1"/>
</dbReference>
<evidence type="ECO:0000259" key="2">
    <source>
        <dbReference type="Pfam" id="PF00582"/>
    </source>
</evidence>
<dbReference type="OrthoDB" id="105697at2157"/>
<dbReference type="CDD" id="cd00293">
    <property type="entry name" value="USP-like"/>
    <property type="match status" value="1"/>
</dbReference>
<dbReference type="InterPro" id="IPR006015">
    <property type="entry name" value="Universal_stress_UspA"/>
</dbReference>
<organism evidence="3 4">
    <name type="scientific">Haloferax massiliensis</name>
    <dbReference type="NCBI Taxonomy" id="1476858"/>
    <lineage>
        <taxon>Archaea</taxon>
        <taxon>Methanobacteriati</taxon>
        <taxon>Methanobacteriota</taxon>
        <taxon>Stenosarchaea group</taxon>
        <taxon>Halobacteria</taxon>
        <taxon>Halobacteriales</taxon>
        <taxon>Haloferacaceae</taxon>
        <taxon>Haloferax</taxon>
    </lineage>
</organism>
<evidence type="ECO:0000256" key="1">
    <source>
        <dbReference type="ARBA" id="ARBA00008791"/>
    </source>
</evidence>
<dbReference type="PIRSF" id="PIRSF006276">
    <property type="entry name" value="UspA"/>
    <property type="match status" value="1"/>
</dbReference>
<reference evidence="4" key="1">
    <citation type="submission" date="2015-03" db="EMBL/GenBank/DDBJ databases">
        <authorList>
            <person name="Urmite Genomes"/>
        </authorList>
    </citation>
    <scope>NUCLEOTIDE SEQUENCE [LARGE SCALE GENOMIC DNA]</scope>
    <source>
        <strain evidence="4">Arc-Hr</strain>
    </source>
</reference>
<dbReference type="PRINTS" id="PR01438">
    <property type="entry name" value="UNVRSLSTRESS"/>
</dbReference>
<dbReference type="Proteomes" id="UP000198902">
    <property type="component" value="Unassembled WGS sequence"/>
</dbReference>
<evidence type="ECO:0000313" key="4">
    <source>
        <dbReference type="Proteomes" id="UP000198902"/>
    </source>
</evidence>
<gene>
    <name evidence="3" type="ORF">BN996_00658</name>
</gene>
<dbReference type="AlphaFoldDB" id="A0A0D6JMS6"/>
<dbReference type="SUPFAM" id="SSF52402">
    <property type="entry name" value="Adenine nucleotide alpha hydrolases-like"/>
    <property type="match status" value="1"/>
</dbReference>
<dbReference type="EMBL" id="CSTE01000001">
    <property type="protein sequence ID" value="CQR49201.1"/>
    <property type="molecule type" value="Genomic_DNA"/>
</dbReference>
<sequence length="146" mass="15453">MYDHILLPTDGSDATDATIEHAATLAETYGATVHVLSVADSRNRFESPSAGIAPDVWEKSELDRAESAADAAVEALPEGVETERIVVEGVPHSTIVDYAADGDIDLVVMATHGRTGLDHYLVGSVTERVVRQSDAPVLTVRAAGEE</sequence>
<comment type="similarity">
    <text evidence="1">Belongs to the universal stress protein A family.</text>
</comment>
<dbReference type="InterPro" id="IPR006016">
    <property type="entry name" value="UspA"/>
</dbReference>
<dbReference type="Gene3D" id="3.40.50.620">
    <property type="entry name" value="HUPs"/>
    <property type="match status" value="1"/>
</dbReference>
<protein>
    <submittedName>
        <fullName evidence="3">Universal stress protein UspE</fullName>
    </submittedName>
</protein>